<dbReference type="Gene3D" id="3.40.50.410">
    <property type="entry name" value="von Willebrand factor, type A domain"/>
    <property type="match status" value="1"/>
</dbReference>
<keyword evidence="2" id="KW-1133">Transmembrane helix</keyword>
<proteinExistence type="predicted"/>
<keyword evidence="2" id="KW-0472">Membrane</keyword>
<organism evidence="3 4">
    <name type="scientific">SAR86 cluster bacterium</name>
    <dbReference type="NCBI Taxonomy" id="2030880"/>
    <lineage>
        <taxon>Bacteria</taxon>
        <taxon>Pseudomonadati</taxon>
        <taxon>Pseudomonadota</taxon>
        <taxon>Gammaproteobacteria</taxon>
        <taxon>SAR86 cluster</taxon>
    </lineage>
</organism>
<name>A0A972VXQ3_9GAMM</name>
<protein>
    <submittedName>
        <fullName evidence="3">VWA domain-containing protein</fullName>
    </submittedName>
</protein>
<comment type="caution">
    <text evidence="3">The sequence shown here is derived from an EMBL/GenBank/DDBJ whole genome shotgun (WGS) entry which is preliminary data.</text>
</comment>
<feature type="region of interest" description="Disordered" evidence="1">
    <location>
        <begin position="127"/>
        <end position="150"/>
    </location>
</feature>
<feature type="transmembrane region" description="Helical" evidence="2">
    <location>
        <begin position="12"/>
        <end position="32"/>
    </location>
</feature>
<keyword evidence="2" id="KW-0812">Transmembrane</keyword>
<evidence type="ECO:0000256" key="2">
    <source>
        <dbReference type="SAM" id="Phobius"/>
    </source>
</evidence>
<dbReference type="InterPro" id="IPR036465">
    <property type="entry name" value="vWFA_dom_sf"/>
</dbReference>
<reference evidence="3" key="1">
    <citation type="submission" date="2020-05" db="EMBL/GenBank/DDBJ databases">
        <title>Sulfur intermediates as new biogeochemical hubs in an aquatic model microbial ecosystem.</title>
        <authorList>
            <person name="Vigneron A."/>
        </authorList>
    </citation>
    <scope>NUCLEOTIDE SEQUENCE</scope>
    <source>
        <strain evidence="3">Bin.250</strain>
    </source>
</reference>
<evidence type="ECO:0000313" key="4">
    <source>
        <dbReference type="Proteomes" id="UP000754644"/>
    </source>
</evidence>
<evidence type="ECO:0000313" key="3">
    <source>
        <dbReference type="EMBL" id="NQV64522.1"/>
    </source>
</evidence>
<sequence length="362" mass="39269">MTRRREFNVFSLSFLDIMSCGFGAVILIFVIINHGSVATNQGANLALTTAAAELQKQLEAEQQQLLAMQENTLQLAENATSAAQFSAALSHSIVEIETRLQDATDSAERQSQLVEALKIELAALAQTKTNKQETPDTDTEPGPNLRAMTGDGQRQYLTGLNVGGQRILILIDSSASMLHQRIVNAIRLSLAPDEQKKLAPKWRRAVNTVNWITANLPQDAEFSLVAFNTELIPLIKDNGWIATTDKLAVDLALANLSALVPSGGTALFPPFEFINQLSPRPDNIFLIVDGLPTQGETLSNKTVISSPDRAKLFSAAVMQLPAAIPINIILFPMEGDPLATPSYWILAQKTGGSFISPAKDWP</sequence>
<accession>A0A972VXQ3</accession>
<evidence type="ECO:0000256" key="1">
    <source>
        <dbReference type="SAM" id="MobiDB-lite"/>
    </source>
</evidence>
<dbReference type="Proteomes" id="UP000754644">
    <property type="component" value="Unassembled WGS sequence"/>
</dbReference>
<gene>
    <name evidence="3" type="ORF">HQ497_04065</name>
</gene>
<dbReference type="AlphaFoldDB" id="A0A972VXQ3"/>
<dbReference type="EMBL" id="JABMOJ010000145">
    <property type="protein sequence ID" value="NQV64522.1"/>
    <property type="molecule type" value="Genomic_DNA"/>
</dbReference>
<dbReference type="SUPFAM" id="SSF53300">
    <property type="entry name" value="vWA-like"/>
    <property type="match status" value="1"/>
</dbReference>